<sequence length="162" mass="18743">MMDFALYSFYNHIFNYRHLAGSWRDYVRGLSNMFSLELIRWSARFGFKRSRRFSPPERFSEIRKKAENLVSHGHQTGEGWLLTAEMVKLIENGVSNILCMQPFGCLPNHITGKGLFKELKHRYPEANIIALDYDAGASEVNQINRIKLMMSAANADHMRINA</sequence>
<accession>A0A9E9LWD3</accession>
<evidence type="ECO:0000313" key="1">
    <source>
        <dbReference type="EMBL" id="WAW10461.1"/>
    </source>
</evidence>
<dbReference type="PANTHER" id="PTHR32329:SF4">
    <property type="entry name" value="ACTIVATOR OF 2-HYDROXYACYL-COA DEHYDRATASE"/>
    <property type="match status" value="1"/>
</dbReference>
<dbReference type="Proteomes" id="UP001156215">
    <property type="component" value="Chromosome"/>
</dbReference>
<evidence type="ECO:0000313" key="2">
    <source>
        <dbReference type="Proteomes" id="UP001156215"/>
    </source>
</evidence>
<dbReference type="AlphaFoldDB" id="A0A9E9LWD3"/>
<gene>
    <name evidence="1" type="ORF">NB640_02025</name>
</gene>
<protein>
    <recommendedName>
        <fullName evidence="3">2-hydroxyglutaryl-CoA dehydratase</fullName>
    </recommendedName>
</protein>
<organism evidence="1 2">
    <name type="scientific">Oxalobacter vibrioformis</name>
    <dbReference type="NCBI Taxonomy" id="933080"/>
    <lineage>
        <taxon>Bacteria</taxon>
        <taxon>Pseudomonadati</taxon>
        <taxon>Pseudomonadota</taxon>
        <taxon>Betaproteobacteria</taxon>
        <taxon>Burkholderiales</taxon>
        <taxon>Oxalobacteraceae</taxon>
        <taxon>Oxalobacter</taxon>
    </lineage>
</organism>
<proteinExistence type="predicted"/>
<keyword evidence="2" id="KW-1185">Reference proteome</keyword>
<evidence type="ECO:0008006" key="3">
    <source>
        <dbReference type="Google" id="ProtNLM"/>
    </source>
</evidence>
<dbReference type="RefSeq" id="WP_269309475.1">
    <property type="nucleotide sequence ID" value="NZ_CP098242.1"/>
</dbReference>
<dbReference type="EMBL" id="CP098242">
    <property type="protein sequence ID" value="WAW10461.1"/>
    <property type="molecule type" value="Genomic_DNA"/>
</dbReference>
<dbReference type="PANTHER" id="PTHR32329">
    <property type="entry name" value="BIFUNCTIONAL PROTEIN [INCLUDES 2-HYDROXYACYL-COA DEHYDRATASE (N-TER) AND ITS ACTIVATOR DOMAIN (C_TERM)-RELATED"/>
    <property type="match status" value="1"/>
</dbReference>
<name>A0A9E9LWD3_9BURK</name>
<dbReference type="InterPro" id="IPR051805">
    <property type="entry name" value="Dehydratase_Activator_Redct"/>
</dbReference>
<dbReference type="KEGG" id="ovb:NB640_02025"/>
<reference evidence="1" key="1">
    <citation type="journal article" date="2022" name="Front. Microbiol.">
        <title>New perspectives on an old grouping: The genomic and phenotypic variability of Oxalobacter formigenes and the implications for calcium oxalate stone prevention.</title>
        <authorList>
            <person name="Chmiel J.A."/>
            <person name="Carr C."/>
            <person name="Stuivenberg G.A."/>
            <person name="Venema R."/>
            <person name="Chanyi R.M."/>
            <person name="Al K.F."/>
            <person name="Giguere D."/>
            <person name="Say H."/>
            <person name="Akouris P.P."/>
            <person name="Dominguez Romero S.A."/>
            <person name="Kwong A."/>
            <person name="Tai V."/>
            <person name="Koval S.F."/>
            <person name="Razvi H."/>
            <person name="Bjazevic J."/>
            <person name="Burton J.P."/>
        </authorList>
    </citation>
    <scope>NUCLEOTIDE SEQUENCE</scope>
    <source>
        <strain evidence="1">WoOx3</strain>
    </source>
</reference>